<dbReference type="Proteomes" id="UP000287166">
    <property type="component" value="Unassembled WGS sequence"/>
</dbReference>
<reference evidence="5 6" key="1">
    <citation type="journal article" date="2018" name="Sci. Rep.">
        <title>Genome sequence of the cauliflower mushroom Sparassis crispa (Hanabiratake) and its association with beneficial usage.</title>
        <authorList>
            <person name="Kiyama R."/>
            <person name="Furutani Y."/>
            <person name="Kawaguchi K."/>
            <person name="Nakanishi T."/>
        </authorList>
    </citation>
    <scope>NUCLEOTIDE SEQUENCE [LARGE SCALE GENOMIC DNA]</scope>
</reference>
<name>A0A401GBA7_9APHY</name>
<sequence length="210" mass="23788">MPDAFPDDTILPPAPEAVVDALNSLVSSGYLNYDHTAVHNRAGALFARLKALNRAANAATRTHKQATADARHDMDQTYLGLQNLLYEKRHLEREIEKCQQFASVYQDIPLYSVEEFIRLAPEHAKTERVLNDEHELMLNRLSFELAERQRLDQKQKELVKQKEELLKESKVQLATMDNVKVQIDTLIKTATEVQKKVGELVQSVPAQGAS</sequence>
<dbReference type="InterPro" id="IPR019163">
    <property type="entry name" value="THO_Thoc5"/>
</dbReference>
<accession>A0A401GBA7</accession>
<keyword evidence="6" id="KW-1185">Reference proteome</keyword>
<comment type="subcellular location">
    <subcellularLocation>
        <location evidence="1">Nucleus</location>
    </subcellularLocation>
</comment>
<dbReference type="InParanoid" id="A0A401GBA7"/>
<evidence type="ECO:0000256" key="3">
    <source>
        <dbReference type="ARBA" id="ARBA00023242"/>
    </source>
</evidence>
<dbReference type="PANTHER" id="PTHR13375">
    <property type="entry name" value="FMS INTERACTING PROTEIN"/>
    <property type="match status" value="1"/>
</dbReference>
<evidence type="ECO:0000313" key="5">
    <source>
        <dbReference type="EMBL" id="GBE79460.1"/>
    </source>
</evidence>
<evidence type="ECO:0000256" key="2">
    <source>
        <dbReference type="ARBA" id="ARBA00008044"/>
    </source>
</evidence>
<dbReference type="GO" id="GO:0006406">
    <property type="term" value="P:mRNA export from nucleus"/>
    <property type="evidence" value="ECO:0007669"/>
    <property type="project" value="TreeGrafter"/>
</dbReference>
<dbReference type="GO" id="GO:0003729">
    <property type="term" value="F:mRNA binding"/>
    <property type="evidence" value="ECO:0007669"/>
    <property type="project" value="TreeGrafter"/>
</dbReference>
<evidence type="ECO:0000256" key="4">
    <source>
        <dbReference type="SAM" id="Coils"/>
    </source>
</evidence>
<comment type="similarity">
    <text evidence="2">Belongs to the THOC5 family.</text>
</comment>
<keyword evidence="4" id="KW-0175">Coiled coil</keyword>
<keyword evidence="3" id="KW-0539">Nucleus</keyword>
<gene>
    <name evidence="5" type="ORF">SCP_0206600</name>
</gene>
<feature type="coiled-coil region" evidence="4">
    <location>
        <begin position="144"/>
        <end position="171"/>
    </location>
</feature>
<dbReference type="Pfam" id="PF09766">
    <property type="entry name" value="FmiP_Thoc5"/>
    <property type="match status" value="1"/>
</dbReference>
<dbReference type="GeneID" id="38776377"/>
<protein>
    <submittedName>
        <fullName evidence="5">Uncharacterized THOC5 family</fullName>
    </submittedName>
</protein>
<comment type="caution">
    <text evidence="5">The sequence shown here is derived from an EMBL/GenBank/DDBJ whole genome shotgun (WGS) entry which is preliminary data.</text>
</comment>
<proteinExistence type="inferred from homology"/>
<dbReference type="EMBL" id="BFAD01000002">
    <property type="protein sequence ID" value="GBE79460.1"/>
    <property type="molecule type" value="Genomic_DNA"/>
</dbReference>
<evidence type="ECO:0000256" key="1">
    <source>
        <dbReference type="ARBA" id="ARBA00004123"/>
    </source>
</evidence>
<dbReference type="OrthoDB" id="20582at2759"/>
<dbReference type="PANTHER" id="PTHR13375:SF3">
    <property type="entry name" value="THO COMPLEX SUBUNIT 5 HOMOLOG"/>
    <property type="match status" value="1"/>
</dbReference>
<dbReference type="GO" id="GO:0000445">
    <property type="term" value="C:THO complex part of transcription export complex"/>
    <property type="evidence" value="ECO:0007669"/>
    <property type="project" value="TreeGrafter"/>
</dbReference>
<evidence type="ECO:0000313" key="6">
    <source>
        <dbReference type="Proteomes" id="UP000287166"/>
    </source>
</evidence>
<dbReference type="RefSeq" id="XP_027610373.1">
    <property type="nucleotide sequence ID" value="XM_027754572.1"/>
</dbReference>
<organism evidence="5 6">
    <name type="scientific">Sparassis crispa</name>
    <dbReference type="NCBI Taxonomy" id="139825"/>
    <lineage>
        <taxon>Eukaryota</taxon>
        <taxon>Fungi</taxon>
        <taxon>Dikarya</taxon>
        <taxon>Basidiomycota</taxon>
        <taxon>Agaricomycotina</taxon>
        <taxon>Agaricomycetes</taxon>
        <taxon>Polyporales</taxon>
        <taxon>Sparassidaceae</taxon>
        <taxon>Sparassis</taxon>
    </lineage>
</organism>
<dbReference type="STRING" id="139825.A0A401GBA7"/>
<dbReference type="AlphaFoldDB" id="A0A401GBA7"/>